<sequence>MSGPPETLTLTNWATVKQWNPDDPELQEVLDDAKAIEKLSEGQPYLTTEIMTAYVIARDPFPKKKSSYVGSGAWLPGLSRASTAAGPGASPSSAPPPYDHDLALIKLEIWLKNENRRWPAKSTTKPDRRAEDELAKRFINDVLEDREALADDTVGQVSAYFGRWASARWKPKPMPPNIPVIVYHSRRLQSCILLDAETIEHL</sequence>
<dbReference type="Proteomes" id="UP001433268">
    <property type="component" value="Unassembled WGS sequence"/>
</dbReference>
<evidence type="ECO:0000313" key="1">
    <source>
        <dbReference type="EMBL" id="KAK8091859.1"/>
    </source>
</evidence>
<dbReference type="EMBL" id="JAQQWN010000003">
    <property type="protein sequence ID" value="KAK8091859.1"/>
    <property type="molecule type" value="Genomic_DNA"/>
</dbReference>
<accession>A0ABR1X8W3</accession>
<reference evidence="1 2" key="1">
    <citation type="submission" date="2023-01" db="EMBL/GenBank/DDBJ databases">
        <title>Analysis of 21 Apiospora genomes using comparative genomics revels a genus with tremendous synthesis potential of carbohydrate active enzymes and secondary metabolites.</title>
        <authorList>
            <person name="Sorensen T."/>
        </authorList>
    </citation>
    <scope>NUCLEOTIDE SEQUENCE [LARGE SCALE GENOMIC DNA]</scope>
    <source>
        <strain evidence="1 2">CBS 114990</strain>
    </source>
</reference>
<organism evidence="1 2">
    <name type="scientific">Apiospora hydei</name>
    <dbReference type="NCBI Taxonomy" id="1337664"/>
    <lineage>
        <taxon>Eukaryota</taxon>
        <taxon>Fungi</taxon>
        <taxon>Dikarya</taxon>
        <taxon>Ascomycota</taxon>
        <taxon>Pezizomycotina</taxon>
        <taxon>Sordariomycetes</taxon>
        <taxon>Xylariomycetidae</taxon>
        <taxon>Amphisphaeriales</taxon>
        <taxon>Apiosporaceae</taxon>
        <taxon>Apiospora</taxon>
    </lineage>
</organism>
<dbReference type="GeneID" id="92039595"/>
<proteinExistence type="predicted"/>
<evidence type="ECO:0000313" key="2">
    <source>
        <dbReference type="Proteomes" id="UP001433268"/>
    </source>
</evidence>
<protein>
    <submittedName>
        <fullName evidence="1">Uncharacterized protein</fullName>
    </submittedName>
</protein>
<keyword evidence="2" id="KW-1185">Reference proteome</keyword>
<dbReference type="RefSeq" id="XP_066673831.1">
    <property type="nucleotide sequence ID" value="XM_066806535.1"/>
</dbReference>
<comment type="caution">
    <text evidence="1">The sequence shown here is derived from an EMBL/GenBank/DDBJ whole genome shotgun (WGS) entry which is preliminary data.</text>
</comment>
<gene>
    <name evidence="1" type="ORF">PG997_002220</name>
</gene>
<name>A0ABR1X8W3_9PEZI</name>